<evidence type="ECO:0000256" key="9">
    <source>
        <dbReference type="ARBA" id="ARBA00022989"/>
    </source>
</evidence>
<dbReference type="GO" id="GO:0004129">
    <property type="term" value="F:cytochrome-c oxidase activity"/>
    <property type="evidence" value="ECO:0007669"/>
    <property type="project" value="InterPro"/>
</dbReference>
<evidence type="ECO:0000256" key="7">
    <source>
        <dbReference type="ARBA" id="ARBA00022729"/>
    </source>
</evidence>
<dbReference type="EMBL" id="JABBGM010000003">
    <property type="protein sequence ID" value="NML94006.1"/>
    <property type="molecule type" value="Genomic_DNA"/>
</dbReference>
<dbReference type="InterPro" id="IPR002429">
    <property type="entry name" value="CcO_II-like_C"/>
</dbReference>
<keyword evidence="9 16" id="KW-1133">Transmembrane helix</keyword>
<dbReference type="InterPro" id="IPR034227">
    <property type="entry name" value="CuRO_UO_II"/>
</dbReference>
<keyword evidence="11 16" id="KW-0472">Membrane</keyword>
<keyword evidence="20" id="KW-1185">Reference proteome</keyword>
<keyword evidence="6 16" id="KW-0812">Transmembrane</keyword>
<evidence type="ECO:0000256" key="13">
    <source>
        <dbReference type="ARBA" id="ARBA00023288"/>
    </source>
</evidence>
<dbReference type="Pfam" id="PF06481">
    <property type="entry name" value="COX_ARM"/>
    <property type="match status" value="1"/>
</dbReference>
<evidence type="ECO:0000256" key="4">
    <source>
        <dbReference type="ARBA" id="ARBA00022475"/>
    </source>
</evidence>
<evidence type="ECO:0000256" key="2">
    <source>
        <dbReference type="ARBA" id="ARBA00007866"/>
    </source>
</evidence>
<evidence type="ECO:0000256" key="15">
    <source>
        <dbReference type="SAM" id="MobiDB-lite"/>
    </source>
</evidence>
<comment type="subcellular location">
    <subcellularLocation>
        <location evidence="1">Cell membrane</location>
        <topology evidence="1">Multi-pass membrane protein</topology>
    </subcellularLocation>
</comment>
<evidence type="ECO:0000256" key="11">
    <source>
        <dbReference type="ARBA" id="ARBA00023136"/>
    </source>
</evidence>
<accession>A0A7Y0BQD2</accession>
<dbReference type="GO" id="GO:0005507">
    <property type="term" value="F:copper ion binding"/>
    <property type="evidence" value="ECO:0007669"/>
    <property type="project" value="InterPro"/>
</dbReference>
<keyword evidence="8" id="KW-0249">Electron transport</keyword>
<dbReference type="InterPro" id="IPR006333">
    <property type="entry name" value="Cyt_o_ubiquinol_oxidase_su2"/>
</dbReference>
<evidence type="ECO:0000256" key="8">
    <source>
        <dbReference type="ARBA" id="ARBA00022982"/>
    </source>
</evidence>
<evidence type="ECO:0000256" key="14">
    <source>
        <dbReference type="ARBA" id="ARBA00030198"/>
    </source>
</evidence>
<keyword evidence="5" id="KW-0679">Respiratory chain</keyword>
<feature type="transmembrane region" description="Helical" evidence="16">
    <location>
        <begin position="91"/>
        <end position="111"/>
    </location>
</feature>
<name>A0A7Y0BQD2_9SPHN</name>
<dbReference type="GO" id="GO:0016682">
    <property type="term" value="F:oxidoreductase activity, acting on diphenols and related substances as donors, oxygen as acceptor"/>
    <property type="evidence" value="ECO:0007669"/>
    <property type="project" value="InterPro"/>
</dbReference>
<dbReference type="SUPFAM" id="SSF81464">
    <property type="entry name" value="Cytochrome c oxidase subunit II-like, transmembrane region"/>
    <property type="match status" value="1"/>
</dbReference>
<feature type="compositionally biased region" description="Low complexity" evidence="15">
    <location>
        <begin position="400"/>
        <end position="411"/>
    </location>
</feature>
<organism evidence="19 20">
    <name type="scientific">Novosphingobium olei</name>
    <dbReference type="NCBI Taxonomy" id="2728851"/>
    <lineage>
        <taxon>Bacteria</taxon>
        <taxon>Pseudomonadati</taxon>
        <taxon>Pseudomonadota</taxon>
        <taxon>Alphaproteobacteria</taxon>
        <taxon>Sphingomonadales</taxon>
        <taxon>Sphingomonadaceae</taxon>
        <taxon>Novosphingobium</taxon>
    </lineage>
</organism>
<evidence type="ECO:0000256" key="10">
    <source>
        <dbReference type="ARBA" id="ARBA00023002"/>
    </source>
</evidence>
<evidence type="ECO:0000259" key="17">
    <source>
        <dbReference type="PROSITE" id="PS50857"/>
    </source>
</evidence>
<feature type="domain" description="Cytochrome oxidase subunit II copper A binding" evidence="17">
    <location>
        <begin position="134"/>
        <end position="246"/>
    </location>
</feature>
<proteinExistence type="inferred from homology"/>
<keyword evidence="3" id="KW-0813">Transport</keyword>
<evidence type="ECO:0000256" key="3">
    <source>
        <dbReference type="ARBA" id="ARBA00022448"/>
    </source>
</evidence>
<evidence type="ECO:0000256" key="16">
    <source>
        <dbReference type="SAM" id="Phobius"/>
    </source>
</evidence>
<comment type="caution">
    <text evidence="19">The sequence shown here is derived from an EMBL/GenBank/DDBJ whole genome shotgun (WGS) entry which is preliminary data.</text>
</comment>
<dbReference type="PANTHER" id="PTHR22888">
    <property type="entry name" value="CYTOCHROME C OXIDASE, SUBUNIT II"/>
    <property type="match status" value="1"/>
</dbReference>
<feature type="domain" description="Cytochrome oxidase subunit II transmembrane region profile" evidence="18">
    <location>
        <begin position="22"/>
        <end position="119"/>
    </location>
</feature>
<reference evidence="19 20" key="1">
    <citation type="submission" date="2020-04" db="EMBL/GenBank/DDBJ databases">
        <title>Novosphingobium sp. TW-4 isolated from soil.</title>
        <authorList>
            <person name="Dahal R.H."/>
            <person name="Chaudhary D.K."/>
        </authorList>
    </citation>
    <scope>NUCLEOTIDE SEQUENCE [LARGE SCALE GENOMIC DNA]</scope>
    <source>
        <strain evidence="19 20">TW-4</strain>
    </source>
</reference>
<dbReference type="RefSeq" id="WP_169493254.1">
    <property type="nucleotide sequence ID" value="NZ_JABBGM010000003.1"/>
</dbReference>
<evidence type="ECO:0000256" key="6">
    <source>
        <dbReference type="ARBA" id="ARBA00022692"/>
    </source>
</evidence>
<keyword evidence="12" id="KW-0564">Palmitate</keyword>
<sequence length="411" mass="44559">MRHVSPLRSRLPILASLPLLPLLGGCNWVVLDPAGDVARQQADLVVISTWLMLLIIVPVMALTVFFAWKYRASSEAPDYDPEWSHSTQLELVIWSAPLLIIIALGAVTWVGTHLLDPYRTIGRIDHARDVPAQAKPLEVQVVALNWKWLFIYPEQKIATVNELVLPVDRPLRFRISSSAVMNSFYAPALAGQIYAMPGMETKLHAVLNKPGSYEGFSANYSGAGFSNMRFSMRGQDEAGFERWAEGVRKGKGDLDRTAYLQLEKPSEKEPVRHFATVAPDLFDAVVNLCVRPGKMCMSQMMALDARGGMGQAGRWNLAALSYDKFGHEAVNAVLPGQSAGLLTEADQLFIKAFCADNRPTTALGKVTGAPLSTATLRGAGLIWPGAKPATERAPASPETAKLAAAAGPAAS</sequence>
<evidence type="ECO:0000256" key="12">
    <source>
        <dbReference type="ARBA" id="ARBA00023139"/>
    </source>
</evidence>
<dbReference type="GO" id="GO:0042773">
    <property type="term" value="P:ATP synthesis coupled electron transport"/>
    <property type="evidence" value="ECO:0007669"/>
    <property type="project" value="TreeGrafter"/>
</dbReference>
<keyword evidence="7" id="KW-0732">Signal</keyword>
<dbReference type="CDD" id="cd04212">
    <property type="entry name" value="CuRO_UO_II"/>
    <property type="match status" value="1"/>
</dbReference>
<dbReference type="PROSITE" id="PS50999">
    <property type="entry name" value="COX2_TM"/>
    <property type="match status" value="1"/>
</dbReference>
<evidence type="ECO:0000256" key="1">
    <source>
        <dbReference type="ARBA" id="ARBA00004651"/>
    </source>
</evidence>
<dbReference type="PANTHER" id="PTHR22888:SF18">
    <property type="entry name" value="CYTOCHROME BO(3) UBIQUINOL OXIDASE SUBUNIT 2"/>
    <property type="match status" value="1"/>
</dbReference>
<dbReference type="PROSITE" id="PS51257">
    <property type="entry name" value="PROKAR_LIPOPROTEIN"/>
    <property type="match status" value="1"/>
</dbReference>
<dbReference type="Pfam" id="PF00116">
    <property type="entry name" value="COX2"/>
    <property type="match status" value="1"/>
</dbReference>
<dbReference type="GO" id="GO:0009486">
    <property type="term" value="F:cytochrome bo3 ubiquinol oxidase activity"/>
    <property type="evidence" value="ECO:0007669"/>
    <property type="project" value="InterPro"/>
</dbReference>
<dbReference type="Gene3D" id="1.10.287.90">
    <property type="match status" value="1"/>
</dbReference>
<dbReference type="InterPro" id="IPR010514">
    <property type="entry name" value="COX_ARM"/>
</dbReference>
<dbReference type="AlphaFoldDB" id="A0A7Y0BQD2"/>
<keyword evidence="10" id="KW-0560">Oxidoreductase</keyword>
<dbReference type="Proteomes" id="UP000583556">
    <property type="component" value="Unassembled WGS sequence"/>
</dbReference>
<dbReference type="Gene3D" id="2.60.40.420">
    <property type="entry name" value="Cupredoxins - blue copper proteins"/>
    <property type="match status" value="1"/>
</dbReference>
<dbReference type="GO" id="GO:0005886">
    <property type="term" value="C:plasma membrane"/>
    <property type="evidence" value="ECO:0007669"/>
    <property type="project" value="UniProtKB-SubCell"/>
</dbReference>
<feature type="transmembrane region" description="Helical" evidence="16">
    <location>
        <begin position="50"/>
        <end position="70"/>
    </location>
</feature>
<keyword evidence="4" id="KW-1003">Cell membrane</keyword>
<feature type="region of interest" description="Disordered" evidence="15">
    <location>
        <begin position="387"/>
        <end position="411"/>
    </location>
</feature>
<evidence type="ECO:0000259" key="18">
    <source>
        <dbReference type="PROSITE" id="PS50999"/>
    </source>
</evidence>
<feature type="transmembrane region" description="Helical" evidence="16">
    <location>
        <begin position="12"/>
        <end position="30"/>
    </location>
</feature>
<gene>
    <name evidence="19" type="primary">cyoA</name>
    <name evidence="19" type="ORF">HHL27_10045</name>
</gene>
<dbReference type="InterPro" id="IPR008972">
    <property type="entry name" value="Cupredoxin"/>
</dbReference>
<protein>
    <recommendedName>
        <fullName evidence="14">Ubiquinol oxidase polypeptide II</fullName>
    </recommendedName>
</protein>
<dbReference type="SUPFAM" id="SSF49503">
    <property type="entry name" value="Cupredoxins"/>
    <property type="match status" value="1"/>
</dbReference>
<evidence type="ECO:0000313" key="19">
    <source>
        <dbReference type="EMBL" id="NML94006.1"/>
    </source>
</evidence>
<dbReference type="InterPro" id="IPR036257">
    <property type="entry name" value="Cyt_c_oxidase_su2_TM_sf"/>
</dbReference>
<dbReference type="PROSITE" id="PS50857">
    <property type="entry name" value="COX2_CUA"/>
    <property type="match status" value="1"/>
</dbReference>
<dbReference type="InterPro" id="IPR011759">
    <property type="entry name" value="Cyt_c_oxidase_su2_TM_dom"/>
</dbReference>
<dbReference type="InterPro" id="IPR045187">
    <property type="entry name" value="CcO_II"/>
</dbReference>
<comment type="similarity">
    <text evidence="2">Belongs to the cytochrome c oxidase subunit 2 family.</text>
</comment>
<dbReference type="NCBIfam" id="TIGR01433">
    <property type="entry name" value="CyoA"/>
    <property type="match status" value="1"/>
</dbReference>
<keyword evidence="13" id="KW-0449">Lipoprotein</keyword>
<evidence type="ECO:0000256" key="5">
    <source>
        <dbReference type="ARBA" id="ARBA00022660"/>
    </source>
</evidence>
<evidence type="ECO:0000313" key="20">
    <source>
        <dbReference type="Proteomes" id="UP000583556"/>
    </source>
</evidence>